<accession>A0AAV0Q6A4</accession>
<feature type="compositionally biased region" description="Basic and acidic residues" evidence="1">
    <location>
        <begin position="132"/>
        <end position="149"/>
    </location>
</feature>
<sequence>SLWVREPVQPRLRGEHGGSEHGAVQQRAELRCLLRAQVRQRPQVVPLRQPFHSHHRHQLLPAQWRMVQPSPTTFRPRHAHVLENRRVQSRNRPRHLPSGAMPEEGRDPVHHQRVPLLQPGTGLQRGRRRRHCEVERERDQDRVDEHEPELGSELAVERRPRRSASVVQGDRKRPTDLHFLEHRSFQLAVRSDVHRQEFQGLRSGEQDHQFIVGLDSRINYSSSRRKLKKIGFKFPVGVYVLRFYFFFFFSFFFLLVKGSFLGLGERKRV</sequence>
<comment type="caution">
    <text evidence="3">The sequence shown here is derived from an EMBL/GenBank/DDBJ whole genome shotgun (WGS) entry which is preliminary data.</text>
</comment>
<keyword evidence="2" id="KW-0472">Membrane</keyword>
<evidence type="ECO:0000313" key="4">
    <source>
        <dbReference type="Proteomes" id="UP001154282"/>
    </source>
</evidence>
<dbReference type="Proteomes" id="UP001154282">
    <property type="component" value="Unassembled WGS sequence"/>
</dbReference>
<keyword evidence="4" id="KW-1185">Reference proteome</keyword>
<name>A0AAV0Q6A4_9ROSI</name>
<feature type="transmembrane region" description="Helical" evidence="2">
    <location>
        <begin position="234"/>
        <end position="256"/>
    </location>
</feature>
<keyword evidence="2" id="KW-0812">Transmembrane</keyword>
<gene>
    <name evidence="3" type="ORF">LITE_LOCUS41408</name>
</gene>
<feature type="region of interest" description="Disordered" evidence="1">
    <location>
        <begin position="88"/>
        <end position="107"/>
    </location>
</feature>
<feature type="region of interest" description="Disordered" evidence="1">
    <location>
        <begin position="119"/>
        <end position="168"/>
    </location>
</feature>
<organism evidence="3 4">
    <name type="scientific">Linum tenue</name>
    <dbReference type="NCBI Taxonomy" id="586396"/>
    <lineage>
        <taxon>Eukaryota</taxon>
        <taxon>Viridiplantae</taxon>
        <taxon>Streptophyta</taxon>
        <taxon>Embryophyta</taxon>
        <taxon>Tracheophyta</taxon>
        <taxon>Spermatophyta</taxon>
        <taxon>Magnoliopsida</taxon>
        <taxon>eudicotyledons</taxon>
        <taxon>Gunneridae</taxon>
        <taxon>Pentapetalae</taxon>
        <taxon>rosids</taxon>
        <taxon>fabids</taxon>
        <taxon>Malpighiales</taxon>
        <taxon>Linaceae</taxon>
        <taxon>Linum</taxon>
    </lineage>
</organism>
<proteinExistence type="predicted"/>
<protein>
    <submittedName>
        <fullName evidence="3">Uncharacterized protein</fullName>
    </submittedName>
</protein>
<keyword evidence="2" id="KW-1133">Transmembrane helix</keyword>
<reference evidence="3" key="1">
    <citation type="submission" date="2022-08" db="EMBL/GenBank/DDBJ databases">
        <authorList>
            <person name="Gutierrez-Valencia J."/>
        </authorList>
    </citation>
    <scope>NUCLEOTIDE SEQUENCE</scope>
</reference>
<evidence type="ECO:0000313" key="3">
    <source>
        <dbReference type="EMBL" id="CAI0539797.1"/>
    </source>
</evidence>
<evidence type="ECO:0000256" key="1">
    <source>
        <dbReference type="SAM" id="MobiDB-lite"/>
    </source>
</evidence>
<dbReference type="AlphaFoldDB" id="A0AAV0Q6A4"/>
<feature type="non-terminal residue" evidence="3">
    <location>
        <position position="1"/>
    </location>
</feature>
<evidence type="ECO:0000256" key="2">
    <source>
        <dbReference type="SAM" id="Phobius"/>
    </source>
</evidence>
<feature type="region of interest" description="Disordered" evidence="1">
    <location>
        <begin position="1"/>
        <end position="23"/>
    </location>
</feature>
<dbReference type="EMBL" id="CAMGYJ010000009">
    <property type="protein sequence ID" value="CAI0539797.1"/>
    <property type="molecule type" value="Genomic_DNA"/>
</dbReference>